<accession>A0A841DEL0</accession>
<feature type="compositionally biased region" description="Low complexity" evidence="1">
    <location>
        <begin position="378"/>
        <end position="391"/>
    </location>
</feature>
<feature type="region of interest" description="Disordered" evidence="1">
    <location>
        <begin position="119"/>
        <end position="395"/>
    </location>
</feature>
<feature type="compositionally biased region" description="Basic and acidic residues" evidence="1">
    <location>
        <begin position="134"/>
        <end position="144"/>
    </location>
</feature>
<feature type="compositionally biased region" description="Pro residues" evidence="1">
    <location>
        <begin position="154"/>
        <end position="170"/>
    </location>
</feature>
<protein>
    <submittedName>
        <fullName evidence="2">Uncharacterized protein</fullName>
    </submittedName>
</protein>
<dbReference type="AlphaFoldDB" id="A0A841DEL0"/>
<feature type="compositionally biased region" description="Polar residues" evidence="1">
    <location>
        <begin position="250"/>
        <end position="265"/>
    </location>
</feature>
<organism evidence="2 3">
    <name type="scientific">Planomonospora venezuelensis</name>
    <dbReference type="NCBI Taxonomy" id="1999"/>
    <lineage>
        <taxon>Bacteria</taxon>
        <taxon>Bacillati</taxon>
        <taxon>Actinomycetota</taxon>
        <taxon>Actinomycetes</taxon>
        <taxon>Streptosporangiales</taxon>
        <taxon>Streptosporangiaceae</taxon>
        <taxon>Planomonospora</taxon>
    </lineage>
</organism>
<reference evidence="2 3" key="1">
    <citation type="submission" date="2020-08" db="EMBL/GenBank/DDBJ databases">
        <title>Genomic Encyclopedia of Type Strains, Phase III (KMG-III): the genomes of soil and plant-associated and newly described type strains.</title>
        <authorList>
            <person name="Whitman W."/>
        </authorList>
    </citation>
    <scope>NUCLEOTIDE SEQUENCE [LARGE SCALE GENOMIC DNA]</scope>
    <source>
        <strain evidence="2 3">CECT 3303</strain>
    </source>
</reference>
<name>A0A841DEL0_PLAVE</name>
<feature type="compositionally biased region" description="Polar residues" evidence="1">
    <location>
        <begin position="503"/>
        <end position="514"/>
    </location>
</feature>
<feature type="compositionally biased region" description="Low complexity" evidence="1">
    <location>
        <begin position="283"/>
        <end position="295"/>
    </location>
</feature>
<feature type="compositionally biased region" description="Low complexity" evidence="1">
    <location>
        <begin position="209"/>
        <end position="226"/>
    </location>
</feature>
<proteinExistence type="predicted"/>
<feature type="region of interest" description="Disordered" evidence="1">
    <location>
        <begin position="502"/>
        <end position="584"/>
    </location>
</feature>
<dbReference type="RefSeq" id="WP_184947083.1">
    <property type="nucleotide sequence ID" value="NZ_BAAAWZ010000001.1"/>
</dbReference>
<dbReference type="Proteomes" id="UP000562352">
    <property type="component" value="Unassembled WGS sequence"/>
</dbReference>
<evidence type="ECO:0000313" key="2">
    <source>
        <dbReference type="EMBL" id="MBB5966738.1"/>
    </source>
</evidence>
<comment type="caution">
    <text evidence="2">The sequence shown here is derived from an EMBL/GenBank/DDBJ whole genome shotgun (WGS) entry which is preliminary data.</text>
</comment>
<evidence type="ECO:0000313" key="3">
    <source>
        <dbReference type="Proteomes" id="UP000562352"/>
    </source>
</evidence>
<sequence length="584" mass="59591">MAPPRKPSRATMITAGVAIGVFGAGAGLGAVMSANSRAAQTETVRLAAGTYVLNAGTEAWTTAAQRDDAPPSGSGDGGPAAASKDTRVCLSLTTGGQAVNAGGSDCLALPSIGGALTALIPGNPSSDPVRPSKKSSDPPKKSSDPPKPTASTPPKQPPAQPDPVQPPPVQPSTTKKSTPAPDPKLTKKATNELEGSDVTLKQPIKTIDTRPSGGASPSPGPARTGATGQPSPPVAAGKPSPSATAGKPSPSATAGKSTPPGSSGNRPRANTGRSATPAPPATAPSATSSPTRTPSNGRVAPPSVETLRPALPSRGARGPAASPDMRPPDQDGTRTSPDMRPPDQDGTQTSPPLRTSGPERLETRGTDVEPPAAPPPSESSSSGDSVRGDPSLPVFQDPELLRRAYEALGLDRNMRYTDANGVWDLNIAPPGTPPCRNYTADELRALRSAQDGTALPEGVIPRDSCQWPAFIRWLFADPAPGEVSNWTKFTGLPERDLELVVTDSPTVRPSSAPSGHQRPDSGSPGSRQPDPYQVDPYQVDPYLPDSGPVAPARNGPAQPDPGRNGPAQPDPGEFPPDSGEYTGP</sequence>
<evidence type="ECO:0000256" key="1">
    <source>
        <dbReference type="SAM" id="MobiDB-lite"/>
    </source>
</evidence>
<feature type="compositionally biased region" description="Basic and acidic residues" evidence="1">
    <location>
        <begin position="357"/>
        <end position="367"/>
    </location>
</feature>
<keyword evidence="3" id="KW-1185">Reference proteome</keyword>
<gene>
    <name evidence="2" type="ORF">FHS22_006034</name>
</gene>
<feature type="region of interest" description="Disordered" evidence="1">
    <location>
        <begin position="63"/>
        <end position="83"/>
    </location>
</feature>
<dbReference type="EMBL" id="JACHJJ010000026">
    <property type="protein sequence ID" value="MBB5966738.1"/>
    <property type="molecule type" value="Genomic_DNA"/>
</dbReference>